<gene>
    <name evidence="2" type="ORF">Mal33_23170</name>
</gene>
<evidence type="ECO:0000256" key="1">
    <source>
        <dbReference type="SAM" id="MobiDB-lite"/>
    </source>
</evidence>
<protein>
    <submittedName>
        <fullName evidence="2">Uncharacterized protein</fullName>
    </submittedName>
</protein>
<feature type="region of interest" description="Disordered" evidence="1">
    <location>
        <begin position="82"/>
        <end position="104"/>
    </location>
</feature>
<keyword evidence="3" id="KW-1185">Reference proteome</keyword>
<reference evidence="2 3" key="1">
    <citation type="submission" date="2019-02" db="EMBL/GenBank/DDBJ databases">
        <title>Deep-cultivation of Planctomycetes and their phenomic and genomic characterization uncovers novel biology.</title>
        <authorList>
            <person name="Wiegand S."/>
            <person name="Jogler M."/>
            <person name="Boedeker C."/>
            <person name="Pinto D."/>
            <person name="Vollmers J."/>
            <person name="Rivas-Marin E."/>
            <person name="Kohn T."/>
            <person name="Peeters S.H."/>
            <person name="Heuer A."/>
            <person name="Rast P."/>
            <person name="Oberbeckmann S."/>
            <person name="Bunk B."/>
            <person name="Jeske O."/>
            <person name="Meyerdierks A."/>
            <person name="Storesund J.E."/>
            <person name="Kallscheuer N."/>
            <person name="Luecker S."/>
            <person name="Lage O.M."/>
            <person name="Pohl T."/>
            <person name="Merkel B.J."/>
            <person name="Hornburger P."/>
            <person name="Mueller R.-W."/>
            <person name="Bruemmer F."/>
            <person name="Labrenz M."/>
            <person name="Spormann A.M."/>
            <person name="Op den Camp H."/>
            <person name="Overmann J."/>
            <person name="Amann R."/>
            <person name="Jetten M.S.M."/>
            <person name="Mascher T."/>
            <person name="Medema M.H."/>
            <person name="Devos D.P."/>
            <person name="Kaster A.-K."/>
            <person name="Ovreas L."/>
            <person name="Rohde M."/>
            <person name="Galperin M.Y."/>
            <person name="Jogler C."/>
        </authorList>
    </citation>
    <scope>NUCLEOTIDE SEQUENCE [LARGE SCALE GENOMIC DNA]</scope>
    <source>
        <strain evidence="2 3">Mal33</strain>
    </source>
</reference>
<feature type="compositionally biased region" description="Polar residues" evidence="1">
    <location>
        <begin position="82"/>
        <end position="95"/>
    </location>
</feature>
<dbReference type="EMBL" id="CP036318">
    <property type="protein sequence ID" value="QDV56335.1"/>
    <property type="molecule type" value="Genomic_DNA"/>
</dbReference>
<organism evidence="2 3">
    <name type="scientific">Rosistilla oblonga</name>
    <dbReference type="NCBI Taxonomy" id="2527990"/>
    <lineage>
        <taxon>Bacteria</taxon>
        <taxon>Pseudomonadati</taxon>
        <taxon>Planctomycetota</taxon>
        <taxon>Planctomycetia</taxon>
        <taxon>Pirellulales</taxon>
        <taxon>Pirellulaceae</taxon>
        <taxon>Rosistilla</taxon>
    </lineage>
</organism>
<accession>A0A518ITC0</accession>
<dbReference type="AlphaFoldDB" id="A0A518ITC0"/>
<proteinExistence type="predicted"/>
<evidence type="ECO:0000313" key="2">
    <source>
        <dbReference type="EMBL" id="QDV56335.1"/>
    </source>
</evidence>
<sequence>MHYAPIFGLHGHGDCLHANCPTEKSVCHDGCCHDAAPTDSVAGVATDCDGACALCDFYSHANPTITSPQRLAADDAIALDGPTTTVGYPNENVASYSPRGPPRV</sequence>
<evidence type="ECO:0000313" key="3">
    <source>
        <dbReference type="Proteomes" id="UP000316770"/>
    </source>
</evidence>
<name>A0A518ITC0_9BACT</name>
<dbReference type="Proteomes" id="UP000316770">
    <property type="component" value="Chromosome"/>
</dbReference>